<feature type="binding site" evidence="1">
    <location>
        <position position="244"/>
    </location>
    <ligand>
        <name>Zn(2+)</name>
        <dbReference type="ChEBI" id="CHEBI:29105"/>
        <note>catalytic</note>
    </ligand>
</feature>
<dbReference type="GO" id="GO:0006508">
    <property type="term" value="P:proteolysis"/>
    <property type="evidence" value="ECO:0007669"/>
    <property type="project" value="InterPro"/>
</dbReference>
<feature type="region of interest" description="Disordered" evidence="2">
    <location>
        <begin position="511"/>
        <end position="586"/>
    </location>
</feature>
<dbReference type="PROSITE" id="PS50215">
    <property type="entry name" value="ADAM_MEPRO"/>
    <property type="match status" value="1"/>
</dbReference>
<dbReference type="AlphaFoldDB" id="A0A914M6Y3"/>
<keyword evidence="3" id="KW-0472">Membrane</keyword>
<sequence length="618" mass="71439">MLFSQWLLQSTLIYLILWIFVILLPIYCLKNNFGEELEKNYIKDKDRFNGSFIRNQANNDEAQKCFISPLTSNISPTNHQLRRHHRWRRAPAVWGDPAPDYSLAALDPHINIYLYALIFVDLKTSDHYRREHVIVKREVMRLAKEANNYFYQINLRLIVVDVLETFRDDLSLYTFELYRNSRMAQLPFHDFAVLISYRYAGGLAFVGGMCNSKSVMLAGFYPHNPEAMASIFFHEVAHLIGVPHRPENETLNVPNCACNNLNNPEKHRLQNKRENKEGEKKLESNAMLDRRISGAGCLKIPGFDQDCTLQLMVNMALRTRCLLREPKAEAHTSSLPICGNGVYEEGEQCDCGLADKCNEWNCEPEKCIRRWPVWAVWLLGIIFGLIASGPFLLWLLFPCAVARLPQTSVNSQKCRRRYYHFFVPIPPFVGGEKNNNKIAAKTLQQKPSTTPLSTKQVSVELPVEQTTIKTIRLPFIEWLLTSRLRALWERIKWSICSGIIVRRRRKRLNSQLNPGSRSCDIVRRPVRPPPPPPLKNNLYYSSNTLNRPKRPPPPLPPLPTSSGLSNSFIRPKVLPPSPPSLKSQIEINNNETKRFIEFSKEYEDIYDENKWNDDFDDD</sequence>
<reference evidence="6" key="1">
    <citation type="submission" date="2022-11" db="UniProtKB">
        <authorList>
            <consortium name="WormBaseParasite"/>
        </authorList>
    </citation>
    <scope>IDENTIFICATION</scope>
</reference>
<accession>A0A914M6Y3</accession>
<evidence type="ECO:0000259" key="4">
    <source>
        <dbReference type="PROSITE" id="PS50215"/>
    </source>
</evidence>
<evidence type="ECO:0000313" key="5">
    <source>
        <dbReference type="Proteomes" id="UP000887563"/>
    </source>
</evidence>
<dbReference type="InterPro" id="IPR001590">
    <property type="entry name" value="Peptidase_M12B"/>
</dbReference>
<dbReference type="SUPFAM" id="SSF55486">
    <property type="entry name" value="Metalloproteases ('zincins'), catalytic domain"/>
    <property type="match status" value="1"/>
</dbReference>
<dbReference type="Gene3D" id="4.10.70.10">
    <property type="entry name" value="Disintegrin domain"/>
    <property type="match status" value="1"/>
</dbReference>
<dbReference type="PANTHER" id="PTHR11905">
    <property type="entry name" value="ADAM A DISINTEGRIN AND METALLOPROTEASE DOMAIN"/>
    <property type="match status" value="1"/>
</dbReference>
<dbReference type="GO" id="GO:0046872">
    <property type="term" value="F:metal ion binding"/>
    <property type="evidence" value="ECO:0007669"/>
    <property type="project" value="UniProtKB-KW"/>
</dbReference>
<evidence type="ECO:0000256" key="1">
    <source>
        <dbReference type="PROSITE-ProRule" id="PRU00276"/>
    </source>
</evidence>
<comment type="caution">
    <text evidence="1">Lacks conserved residue(s) required for the propagation of feature annotation.</text>
</comment>
<feature type="transmembrane region" description="Helical" evidence="3">
    <location>
        <begin position="6"/>
        <end position="29"/>
    </location>
</feature>
<feature type="transmembrane region" description="Helical" evidence="3">
    <location>
        <begin position="374"/>
        <end position="397"/>
    </location>
</feature>
<evidence type="ECO:0000256" key="3">
    <source>
        <dbReference type="SAM" id="Phobius"/>
    </source>
</evidence>
<keyword evidence="5" id="KW-1185">Reference proteome</keyword>
<keyword evidence="1" id="KW-0862">Zinc</keyword>
<evidence type="ECO:0000256" key="2">
    <source>
        <dbReference type="SAM" id="MobiDB-lite"/>
    </source>
</evidence>
<name>A0A914M6Y3_MELIC</name>
<keyword evidence="3" id="KW-0812">Transmembrane</keyword>
<dbReference type="Proteomes" id="UP000887563">
    <property type="component" value="Unplaced"/>
</dbReference>
<protein>
    <submittedName>
        <fullName evidence="6">Peptidase M12B domain-containing protein</fullName>
    </submittedName>
</protein>
<dbReference type="WBParaSite" id="Minc3s01071g20427">
    <property type="protein sequence ID" value="Minc3s01071g20427"/>
    <property type="gene ID" value="Minc3s01071g20427"/>
</dbReference>
<feature type="domain" description="Peptidase M12B" evidence="4">
    <location>
        <begin position="112"/>
        <end position="258"/>
    </location>
</feature>
<dbReference type="GO" id="GO:0004222">
    <property type="term" value="F:metalloendopeptidase activity"/>
    <property type="evidence" value="ECO:0007669"/>
    <property type="project" value="InterPro"/>
</dbReference>
<organism evidence="5 6">
    <name type="scientific">Meloidogyne incognita</name>
    <name type="common">Southern root-knot nematode worm</name>
    <name type="synonym">Oxyuris incognita</name>
    <dbReference type="NCBI Taxonomy" id="6306"/>
    <lineage>
        <taxon>Eukaryota</taxon>
        <taxon>Metazoa</taxon>
        <taxon>Ecdysozoa</taxon>
        <taxon>Nematoda</taxon>
        <taxon>Chromadorea</taxon>
        <taxon>Rhabditida</taxon>
        <taxon>Tylenchina</taxon>
        <taxon>Tylenchomorpha</taxon>
        <taxon>Tylenchoidea</taxon>
        <taxon>Meloidogynidae</taxon>
        <taxon>Meloidogyninae</taxon>
        <taxon>Meloidogyne</taxon>
        <taxon>Meloidogyne incognita group</taxon>
    </lineage>
</organism>
<dbReference type="Gene3D" id="3.40.390.10">
    <property type="entry name" value="Collagenase (Catalytic Domain)"/>
    <property type="match status" value="1"/>
</dbReference>
<evidence type="ECO:0000313" key="6">
    <source>
        <dbReference type="WBParaSite" id="Minc3s01071g20427"/>
    </source>
</evidence>
<dbReference type="InterPro" id="IPR024079">
    <property type="entry name" value="MetalloPept_cat_dom_sf"/>
</dbReference>
<keyword evidence="3" id="KW-1133">Transmembrane helix</keyword>
<feature type="active site" evidence="1">
    <location>
        <position position="235"/>
    </location>
</feature>
<proteinExistence type="predicted"/>
<feature type="binding site" evidence="1">
    <location>
        <position position="238"/>
    </location>
    <ligand>
        <name>Zn(2+)</name>
        <dbReference type="ChEBI" id="CHEBI:29105"/>
        <note>catalytic</note>
    </ligand>
</feature>
<keyword evidence="1" id="KW-0479">Metal-binding</keyword>
<dbReference type="PANTHER" id="PTHR11905:SF250">
    <property type="entry name" value="PEPTIDASE M12B DOMAIN-CONTAINING PROTEIN"/>
    <property type="match status" value="1"/>
</dbReference>
<dbReference type="InterPro" id="IPR036436">
    <property type="entry name" value="Disintegrin_dom_sf"/>
</dbReference>
<feature type="binding site" evidence="1">
    <location>
        <position position="234"/>
    </location>
    <ligand>
        <name>Zn(2+)</name>
        <dbReference type="ChEBI" id="CHEBI:29105"/>
        <note>catalytic</note>
    </ligand>
</feature>
<dbReference type="Pfam" id="PF01421">
    <property type="entry name" value="Reprolysin"/>
    <property type="match status" value="1"/>
</dbReference>